<dbReference type="EMBL" id="QGNW01001197">
    <property type="protein sequence ID" value="RVW50500.1"/>
    <property type="molecule type" value="Genomic_DNA"/>
</dbReference>
<evidence type="ECO:0000259" key="3">
    <source>
        <dbReference type="PROSITE" id="PS50994"/>
    </source>
</evidence>
<dbReference type="GO" id="GO:0003676">
    <property type="term" value="F:nucleic acid binding"/>
    <property type="evidence" value="ECO:0007669"/>
    <property type="project" value="InterPro"/>
</dbReference>
<dbReference type="InterPro" id="IPR036397">
    <property type="entry name" value="RNaseH_sf"/>
</dbReference>
<dbReference type="InterPro" id="IPR054722">
    <property type="entry name" value="PolX-like_BBD"/>
</dbReference>
<dbReference type="AlphaFoldDB" id="A0A438ES13"/>
<dbReference type="Pfam" id="PF14223">
    <property type="entry name" value="Retrotran_gag_2"/>
    <property type="match status" value="1"/>
</dbReference>
<keyword evidence="1" id="KW-0064">Aspartyl protease</keyword>
<sequence length="979" mass="108882">MEANISPAIANPNALSSTRFVPINFNHSLSVKLDNKNFLIWKQQIVSAIRGYGLQKFVFSDDEVPVQFLTREDARSGKATKEFLEWEQQDQLLLSWLLSSVSESILPRLVGCDTSSLLWGRLEQYFASQTRAKAKQFKTQLQHTKKRGSTIDEYLAKIKVCVDSLASVGVSLSTKDHVESILDGLPNDYESFVTSVILRNDDFSVEEIEALLMAHESRVEKNNSSLDSSPSAHVASSKAVEKGNRFKQDYYAANSQGNHSGYNGSFGRGGDFGRRGGFNGGRGFNWNYNGRSNRGGFRGRGNRGNFQARPPWNSDNQNEKPACQLCGKIGHVVAQCYYRFDHTFQVPQNLSGRNPSPRAYYSFSPQVNGVIPTSEVFSDDNWYPDSGASNHVTPNPANLMKSAEFAGQNQVHVGNGTGLSIKHIGQSEFLSPFSSKPLLLNHLLHVTQAVLMVGKVRDGLYAFDSSHLALRPTQSLSKSPSVVASSFSSKVCIASLSSTFDLWHKRNKSEAIKTFVNFKTQVELQFDLKIKSLQTDWGGEFRAFQSYLVENGIVHRVSCPHTQQQNGVAERKHRTIVEHGLTLLHTASLPLKFWDESFRTVVYLSNRLPTAVLHHKCPIEVLFKSIPDYSFLKVFGCSYFPNLRPYNTHKLQYRSEECTFLGYSLKHKGYKCMSSNGRVYISRDVIFNETSFPYSKTIQASSCLPSTVSPSTSHLSPSASPPVLSPTMLPAPTSPISSARPISEMDNIVSTHPHAPNSVDTTLTPAQVVSNPVATPVQHVVSSIADASVTRTIAKDADNTHPMITRAKSGIVKPKIFIAAVREPSSVSAALQQDEWKKAMVAEYDALQRNNTWSLVPLPAGRQAIGCKWVYKTKENPYGTIQKYKTRLVAKGFHQQAGFDFTETFSPVVKPSTIRVVFTIALSRNWAIKQLDVNNAFLNGDLQEEVFMQQPQGFIDEKNPNLVCRLHKALYGLKQAPRA</sequence>
<evidence type="ECO:0000313" key="5">
    <source>
        <dbReference type="Proteomes" id="UP000288805"/>
    </source>
</evidence>
<dbReference type="PROSITE" id="PS50994">
    <property type="entry name" value="INTEGRASE"/>
    <property type="match status" value="1"/>
</dbReference>
<dbReference type="SUPFAM" id="SSF53098">
    <property type="entry name" value="Ribonuclease H-like"/>
    <property type="match status" value="1"/>
</dbReference>
<proteinExistence type="predicted"/>
<organism evidence="4 5">
    <name type="scientific">Vitis vinifera</name>
    <name type="common">Grape</name>
    <dbReference type="NCBI Taxonomy" id="29760"/>
    <lineage>
        <taxon>Eukaryota</taxon>
        <taxon>Viridiplantae</taxon>
        <taxon>Streptophyta</taxon>
        <taxon>Embryophyta</taxon>
        <taxon>Tracheophyta</taxon>
        <taxon>Spermatophyta</taxon>
        <taxon>Magnoliopsida</taxon>
        <taxon>eudicotyledons</taxon>
        <taxon>Gunneridae</taxon>
        <taxon>Pentapetalae</taxon>
        <taxon>rosids</taxon>
        <taxon>Vitales</taxon>
        <taxon>Vitaceae</taxon>
        <taxon>Viteae</taxon>
        <taxon>Vitis</taxon>
    </lineage>
</organism>
<dbReference type="InterPro" id="IPR012337">
    <property type="entry name" value="RNaseH-like_sf"/>
</dbReference>
<dbReference type="PANTHER" id="PTHR47481:SF22">
    <property type="entry name" value="RETROTRANSPOSON GAG DOMAIN-CONTAINING PROTEIN"/>
    <property type="match status" value="1"/>
</dbReference>
<dbReference type="GO" id="GO:0004190">
    <property type="term" value="F:aspartic-type endopeptidase activity"/>
    <property type="evidence" value="ECO:0007669"/>
    <property type="project" value="UniProtKB-KW"/>
</dbReference>
<dbReference type="PANTHER" id="PTHR47481">
    <property type="match status" value="1"/>
</dbReference>
<dbReference type="Gene3D" id="3.30.420.10">
    <property type="entry name" value="Ribonuclease H-like superfamily/Ribonuclease H"/>
    <property type="match status" value="1"/>
</dbReference>
<accession>A0A438ES13</accession>
<dbReference type="Proteomes" id="UP000288805">
    <property type="component" value="Unassembled WGS sequence"/>
</dbReference>
<dbReference type="InterPro" id="IPR001584">
    <property type="entry name" value="Integrase_cat-core"/>
</dbReference>
<dbReference type="Pfam" id="PF22936">
    <property type="entry name" value="Pol_BBD"/>
    <property type="match status" value="1"/>
</dbReference>
<gene>
    <name evidence="4" type="primary">POLX_4202</name>
    <name evidence="4" type="ORF">CK203_086865</name>
</gene>
<dbReference type="InterPro" id="IPR043502">
    <property type="entry name" value="DNA/RNA_pol_sf"/>
</dbReference>
<feature type="region of interest" description="Disordered" evidence="2">
    <location>
        <begin position="711"/>
        <end position="737"/>
    </location>
</feature>
<evidence type="ECO:0000256" key="2">
    <source>
        <dbReference type="SAM" id="MobiDB-lite"/>
    </source>
</evidence>
<keyword evidence="1" id="KW-0378">Hydrolase</keyword>
<dbReference type="Pfam" id="PF25597">
    <property type="entry name" value="SH3_retrovirus"/>
    <property type="match status" value="1"/>
</dbReference>
<feature type="domain" description="Integrase catalytic" evidence="3">
    <location>
        <begin position="453"/>
        <end position="626"/>
    </location>
</feature>
<keyword evidence="1" id="KW-0645">Protease</keyword>
<evidence type="ECO:0000313" key="4">
    <source>
        <dbReference type="EMBL" id="RVW50500.1"/>
    </source>
</evidence>
<protein>
    <submittedName>
        <fullName evidence="4">Retrovirus-related Pol polyprotein from transposon TNT 1-94</fullName>
    </submittedName>
</protein>
<reference evidence="4 5" key="1">
    <citation type="journal article" date="2018" name="PLoS Genet.">
        <title>Population sequencing reveals clonal diversity and ancestral inbreeding in the grapevine cultivar Chardonnay.</title>
        <authorList>
            <person name="Roach M.J."/>
            <person name="Johnson D.L."/>
            <person name="Bohlmann J."/>
            <person name="van Vuuren H.J."/>
            <person name="Jones S.J."/>
            <person name="Pretorius I.S."/>
            <person name="Schmidt S.A."/>
            <person name="Borneman A.R."/>
        </authorList>
    </citation>
    <scope>NUCLEOTIDE SEQUENCE [LARGE SCALE GENOMIC DNA]</scope>
    <source>
        <strain evidence="5">cv. Chardonnay</strain>
        <tissue evidence="4">Leaf</tissue>
    </source>
</reference>
<evidence type="ECO:0000256" key="1">
    <source>
        <dbReference type="ARBA" id="ARBA00022750"/>
    </source>
</evidence>
<comment type="caution">
    <text evidence="4">The sequence shown here is derived from an EMBL/GenBank/DDBJ whole genome shotgun (WGS) entry which is preliminary data.</text>
</comment>
<dbReference type="Pfam" id="PF07727">
    <property type="entry name" value="RVT_2"/>
    <property type="match status" value="1"/>
</dbReference>
<name>A0A438ES13_VITVI</name>
<dbReference type="InterPro" id="IPR057670">
    <property type="entry name" value="SH3_retrovirus"/>
</dbReference>
<dbReference type="GO" id="GO:0015074">
    <property type="term" value="P:DNA integration"/>
    <property type="evidence" value="ECO:0007669"/>
    <property type="project" value="InterPro"/>
</dbReference>
<dbReference type="SUPFAM" id="SSF56672">
    <property type="entry name" value="DNA/RNA polymerases"/>
    <property type="match status" value="1"/>
</dbReference>
<dbReference type="InterPro" id="IPR013103">
    <property type="entry name" value="RVT_2"/>
</dbReference>